<gene>
    <name evidence="2" type="ORF">CC78DRAFT_481245</name>
</gene>
<organism evidence="2 3">
    <name type="scientific">Lojkania enalia</name>
    <dbReference type="NCBI Taxonomy" id="147567"/>
    <lineage>
        <taxon>Eukaryota</taxon>
        <taxon>Fungi</taxon>
        <taxon>Dikarya</taxon>
        <taxon>Ascomycota</taxon>
        <taxon>Pezizomycotina</taxon>
        <taxon>Dothideomycetes</taxon>
        <taxon>Pleosporomycetidae</taxon>
        <taxon>Pleosporales</taxon>
        <taxon>Pleosporales incertae sedis</taxon>
        <taxon>Lojkania</taxon>
    </lineage>
</organism>
<evidence type="ECO:0000313" key="2">
    <source>
        <dbReference type="EMBL" id="KAF2257868.1"/>
    </source>
</evidence>
<evidence type="ECO:0000256" key="1">
    <source>
        <dbReference type="SAM" id="MobiDB-lite"/>
    </source>
</evidence>
<reference evidence="3" key="1">
    <citation type="journal article" date="2020" name="Stud. Mycol.">
        <title>101 Dothideomycetes genomes: A test case for predicting lifestyles and emergence of pathogens.</title>
        <authorList>
            <person name="Haridas S."/>
            <person name="Albert R."/>
            <person name="Binder M."/>
            <person name="Bloem J."/>
            <person name="LaButti K."/>
            <person name="Salamov A."/>
            <person name="Andreopoulos B."/>
            <person name="Baker S."/>
            <person name="Barry K."/>
            <person name="Bills G."/>
            <person name="Bluhm B."/>
            <person name="Cannon C."/>
            <person name="Castanera R."/>
            <person name="Culley D."/>
            <person name="Daum C."/>
            <person name="Ezra D."/>
            <person name="Gonzalez J."/>
            <person name="Henrissat B."/>
            <person name="Kuo A."/>
            <person name="Liang C."/>
            <person name="Lipzen A."/>
            <person name="Lutzoni F."/>
            <person name="Magnuson J."/>
            <person name="Mondo S."/>
            <person name="Nolan M."/>
            <person name="Ohm R."/>
            <person name="Pangilinan J."/>
            <person name="Park H.-J."/>
            <person name="Ramirez L."/>
            <person name="Alfaro M."/>
            <person name="Sun H."/>
            <person name="Tritt A."/>
            <person name="Yoshinaga Y."/>
            <person name="Zwiers L.-H."/>
            <person name="Turgeon B."/>
            <person name="Goodwin S."/>
            <person name="Spatafora J."/>
            <person name="Crous P."/>
            <person name="Grigoriev I."/>
        </authorList>
    </citation>
    <scope>NUCLEOTIDE SEQUENCE [LARGE SCALE GENOMIC DNA]</scope>
    <source>
        <strain evidence="3">CBS 304.66</strain>
    </source>
</reference>
<feature type="non-terminal residue" evidence="2">
    <location>
        <position position="1"/>
    </location>
</feature>
<name>A0A9P4JZH5_9PLEO</name>
<comment type="caution">
    <text evidence="2">The sequence shown here is derived from an EMBL/GenBank/DDBJ whole genome shotgun (WGS) entry which is preliminary data.</text>
</comment>
<dbReference type="AlphaFoldDB" id="A0A9P4JZH5"/>
<protein>
    <submittedName>
        <fullName evidence="2">Uncharacterized protein</fullName>
    </submittedName>
</protein>
<dbReference type="EMBL" id="ML986830">
    <property type="protein sequence ID" value="KAF2257868.1"/>
    <property type="molecule type" value="Genomic_DNA"/>
</dbReference>
<keyword evidence="3" id="KW-1185">Reference proteome</keyword>
<sequence length="51" mass="5849">VEQLAKGWELAMHSAALLSKENTELRAENQGRRQKQQQRRRYITQGGVLLG</sequence>
<dbReference type="Proteomes" id="UP000800093">
    <property type="component" value="Unassembled WGS sequence"/>
</dbReference>
<feature type="region of interest" description="Disordered" evidence="1">
    <location>
        <begin position="21"/>
        <end position="51"/>
    </location>
</feature>
<evidence type="ECO:0000313" key="3">
    <source>
        <dbReference type="Proteomes" id="UP000800093"/>
    </source>
</evidence>
<feature type="compositionally biased region" description="Basic and acidic residues" evidence="1">
    <location>
        <begin position="21"/>
        <end position="31"/>
    </location>
</feature>
<proteinExistence type="predicted"/>
<feature type="compositionally biased region" description="Basic residues" evidence="1">
    <location>
        <begin position="32"/>
        <end position="42"/>
    </location>
</feature>
<accession>A0A9P4JZH5</accession>